<evidence type="ECO:0000256" key="1">
    <source>
        <dbReference type="SAM" id="Phobius"/>
    </source>
</evidence>
<evidence type="ECO:0000313" key="3">
    <source>
        <dbReference type="Proteomes" id="UP000825381"/>
    </source>
</evidence>
<dbReference type="RefSeq" id="WP_220641148.1">
    <property type="nucleotide sequence ID" value="NZ_CP080429.1"/>
</dbReference>
<accession>A0ABX8V7I4</accession>
<organism evidence="2 3">
    <name type="scientific">Flavobacterium litorale</name>
    <dbReference type="NCBI Taxonomy" id="2856519"/>
    <lineage>
        <taxon>Bacteria</taxon>
        <taxon>Pseudomonadati</taxon>
        <taxon>Bacteroidota</taxon>
        <taxon>Flavobacteriia</taxon>
        <taxon>Flavobacteriales</taxon>
        <taxon>Flavobacteriaceae</taxon>
        <taxon>Flavobacterium</taxon>
    </lineage>
</organism>
<dbReference type="EMBL" id="CP080429">
    <property type="protein sequence ID" value="QYJ68809.1"/>
    <property type="molecule type" value="Genomic_DNA"/>
</dbReference>
<proteinExistence type="predicted"/>
<keyword evidence="1" id="KW-1133">Transmembrane helix</keyword>
<name>A0ABX8V7I4_9FLAO</name>
<protein>
    <submittedName>
        <fullName evidence="2">Uncharacterized protein</fullName>
    </submittedName>
</protein>
<dbReference type="Proteomes" id="UP000825381">
    <property type="component" value="Chromosome"/>
</dbReference>
<feature type="transmembrane region" description="Helical" evidence="1">
    <location>
        <begin position="6"/>
        <end position="27"/>
    </location>
</feature>
<sequence>MCTNTVIEGIIIGAVGGAIAGILIWVLEIIRKEIVKWNDKVKVRKWLEKSTQAWRTTTAIASHNNLTKDRVRYICSTHKKIQLNTKDGNESDEKWCLKPKKK</sequence>
<evidence type="ECO:0000313" key="2">
    <source>
        <dbReference type="EMBL" id="QYJ68809.1"/>
    </source>
</evidence>
<gene>
    <name evidence="2" type="ORF">K1I41_02705</name>
</gene>
<reference evidence="2 3" key="1">
    <citation type="submission" date="2021-07" db="EMBL/GenBank/DDBJ databases">
        <title>Flavobacterium WSW3-B6 sp.nov, isolated from seaweed.</title>
        <authorList>
            <person name="Muhammad N."/>
            <person name="Ho H."/>
            <person name="Lee Y.-J."/>
            <person name="Nguyen T."/>
            <person name="Ho J."/>
            <person name="Kim S.-G."/>
        </authorList>
    </citation>
    <scope>NUCLEOTIDE SEQUENCE [LARGE SCALE GENOMIC DNA]</scope>
    <source>
        <strain evidence="2 3">WSW3-B6</strain>
    </source>
</reference>
<keyword evidence="3" id="KW-1185">Reference proteome</keyword>
<keyword evidence="1" id="KW-0812">Transmembrane</keyword>
<keyword evidence="1" id="KW-0472">Membrane</keyword>